<protein>
    <submittedName>
        <fullName evidence="1">Uncharacterized protein</fullName>
    </submittedName>
</protein>
<dbReference type="Proteomes" id="UP000030699">
    <property type="component" value="Unassembled WGS sequence"/>
</dbReference>
<accession>A0A024WTS1</accession>
<name>A0A024WTS1_PLAFA</name>
<gene>
    <name evidence="1" type="ORF">PFMALIP_01325</name>
</gene>
<evidence type="ECO:0000313" key="2">
    <source>
        <dbReference type="Proteomes" id="UP000030699"/>
    </source>
</evidence>
<dbReference type="AlphaFoldDB" id="A0A024WTS1"/>
<organism evidence="1 2">
    <name type="scientific">Plasmodium falciparum MaliPS096_E11</name>
    <dbReference type="NCBI Taxonomy" id="1036727"/>
    <lineage>
        <taxon>Eukaryota</taxon>
        <taxon>Sar</taxon>
        <taxon>Alveolata</taxon>
        <taxon>Apicomplexa</taxon>
        <taxon>Aconoidasida</taxon>
        <taxon>Haemosporida</taxon>
        <taxon>Plasmodiidae</taxon>
        <taxon>Plasmodium</taxon>
        <taxon>Plasmodium (Laverania)</taxon>
    </lineage>
</organism>
<reference evidence="1 2" key="2">
    <citation type="submission" date="2013-02" db="EMBL/GenBank/DDBJ databases">
        <title>The Genome Sequence of Plasmodium falciparum MaliPS096_E11.</title>
        <authorList>
            <consortium name="The Broad Institute Genome Sequencing Platform"/>
            <consortium name="The Broad Institute Genome Sequencing Center for Infectious Disease"/>
            <person name="Neafsey D."/>
            <person name="Cheeseman I."/>
            <person name="Volkman S."/>
            <person name="Adams J."/>
            <person name="Walker B."/>
            <person name="Young S.K."/>
            <person name="Zeng Q."/>
            <person name="Gargeya S."/>
            <person name="Fitzgerald M."/>
            <person name="Haas B."/>
            <person name="Abouelleil A."/>
            <person name="Alvarado L."/>
            <person name="Arachchi H.M."/>
            <person name="Berlin A.M."/>
            <person name="Chapman S.B."/>
            <person name="Dewar J."/>
            <person name="Goldberg J."/>
            <person name="Griggs A."/>
            <person name="Gujja S."/>
            <person name="Hansen M."/>
            <person name="Howarth C."/>
            <person name="Imamovic A."/>
            <person name="Larimer J."/>
            <person name="McCowan C."/>
            <person name="Murphy C."/>
            <person name="Neiman D."/>
            <person name="Pearson M."/>
            <person name="Priest M."/>
            <person name="Roberts A."/>
            <person name="Saif S."/>
            <person name="Shea T."/>
            <person name="Sisk P."/>
            <person name="Sykes S."/>
            <person name="Wortman J."/>
            <person name="Nusbaum C."/>
            <person name="Birren B."/>
        </authorList>
    </citation>
    <scope>NUCLEOTIDE SEQUENCE [LARGE SCALE GENOMIC DNA]</scope>
    <source>
        <strain evidence="1 2">MaliPS096_E11</strain>
    </source>
</reference>
<dbReference type="EMBL" id="KI925517">
    <property type="protein sequence ID" value="ETW50597.1"/>
    <property type="molecule type" value="Genomic_DNA"/>
</dbReference>
<evidence type="ECO:0000313" key="1">
    <source>
        <dbReference type="EMBL" id="ETW50597.1"/>
    </source>
</evidence>
<reference evidence="1 2" key="1">
    <citation type="submission" date="2013-02" db="EMBL/GenBank/DDBJ databases">
        <title>The Genome Annotation of Plasmodium falciparum MaliPS096_E11.</title>
        <authorList>
            <consortium name="The Broad Institute Genome Sequencing Platform"/>
            <consortium name="The Broad Institute Genome Sequencing Center for Infectious Disease"/>
            <person name="Neafsey D."/>
            <person name="Hoffman S."/>
            <person name="Volkman S."/>
            <person name="Rosenthal P."/>
            <person name="Walker B."/>
            <person name="Young S.K."/>
            <person name="Zeng Q."/>
            <person name="Gargeya S."/>
            <person name="Fitzgerald M."/>
            <person name="Haas B."/>
            <person name="Abouelleil A."/>
            <person name="Allen A.W."/>
            <person name="Alvarado L."/>
            <person name="Arachchi H.M."/>
            <person name="Berlin A.M."/>
            <person name="Chapman S.B."/>
            <person name="Gainer-Dewar J."/>
            <person name="Goldberg J."/>
            <person name="Griggs A."/>
            <person name="Gujja S."/>
            <person name="Hansen M."/>
            <person name="Howarth C."/>
            <person name="Imamovic A."/>
            <person name="Ireland A."/>
            <person name="Larimer J."/>
            <person name="McCowan C."/>
            <person name="Murphy C."/>
            <person name="Pearson M."/>
            <person name="Poon T.W."/>
            <person name="Priest M."/>
            <person name="Roberts A."/>
            <person name="Saif S."/>
            <person name="Shea T."/>
            <person name="Sisk P."/>
            <person name="Sykes S."/>
            <person name="Wortman J."/>
            <person name="Nusbaum C."/>
            <person name="Birren B."/>
        </authorList>
    </citation>
    <scope>NUCLEOTIDE SEQUENCE [LARGE SCALE GENOMIC DNA]</scope>
    <source>
        <strain evidence="1 2">MaliPS096_E11</strain>
    </source>
</reference>
<proteinExistence type="predicted"/>
<sequence>MSLSLIKLYASLIHISCSPTLVPLKFKAAFACSSFLNSTKAVKKKKKA</sequence>